<dbReference type="Gramene" id="OIT08024">
    <property type="protein sequence ID" value="OIT08024"/>
    <property type="gene ID" value="A4A49_03633"/>
</dbReference>
<feature type="compositionally biased region" description="Pro residues" evidence="1">
    <location>
        <begin position="49"/>
        <end position="65"/>
    </location>
</feature>
<evidence type="ECO:0000313" key="4">
    <source>
        <dbReference type="Proteomes" id="UP000187609"/>
    </source>
</evidence>
<feature type="chain" id="PRO_5013153946" evidence="2">
    <location>
        <begin position="19"/>
        <end position="99"/>
    </location>
</feature>
<keyword evidence="2" id="KW-0732">Signal</keyword>
<gene>
    <name evidence="3" type="ORF">A4A49_03633</name>
</gene>
<proteinExistence type="predicted"/>
<feature type="region of interest" description="Disordered" evidence="1">
    <location>
        <begin position="45"/>
        <end position="99"/>
    </location>
</feature>
<reference evidence="3" key="1">
    <citation type="submission" date="2016-11" db="EMBL/GenBank/DDBJ databases">
        <title>The genome of Nicotiana attenuata.</title>
        <authorList>
            <person name="Xu S."/>
            <person name="Brockmoeller T."/>
            <person name="Gaquerel E."/>
            <person name="Navarro A."/>
            <person name="Kuhl H."/>
            <person name="Gase K."/>
            <person name="Ling Z."/>
            <person name="Zhou W."/>
            <person name="Kreitzer C."/>
            <person name="Stanke M."/>
            <person name="Tang H."/>
            <person name="Lyons E."/>
            <person name="Pandey P."/>
            <person name="Pandey S.P."/>
            <person name="Timmermann B."/>
            <person name="Baldwin I.T."/>
        </authorList>
    </citation>
    <scope>NUCLEOTIDE SEQUENCE [LARGE SCALE GENOMIC DNA]</scope>
    <source>
        <strain evidence="3">UT</strain>
    </source>
</reference>
<protein>
    <submittedName>
        <fullName evidence="3">Uncharacterized protein</fullName>
    </submittedName>
</protein>
<keyword evidence="4" id="KW-1185">Reference proteome</keyword>
<accession>A0A1J6J5S5</accession>
<evidence type="ECO:0000313" key="3">
    <source>
        <dbReference type="EMBL" id="OIT08024.1"/>
    </source>
</evidence>
<dbReference type="EMBL" id="MJEQ01037183">
    <property type="protein sequence ID" value="OIT08024.1"/>
    <property type="molecule type" value="Genomic_DNA"/>
</dbReference>
<feature type="signal peptide" evidence="2">
    <location>
        <begin position="1"/>
        <end position="18"/>
    </location>
</feature>
<dbReference type="Proteomes" id="UP000187609">
    <property type="component" value="Unassembled WGS sequence"/>
</dbReference>
<evidence type="ECO:0000256" key="2">
    <source>
        <dbReference type="SAM" id="SignalP"/>
    </source>
</evidence>
<evidence type="ECO:0000256" key="1">
    <source>
        <dbReference type="SAM" id="MobiDB-lite"/>
    </source>
</evidence>
<comment type="caution">
    <text evidence="3">The sequence shown here is derived from an EMBL/GenBank/DDBJ whole genome shotgun (WGS) entry which is preliminary data.</text>
</comment>
<dbReference type="AlphaFoldDB" id="A0A1J6J5S5"/>
<name>A0A1J6J5S5_NICAT</name>
<organism evidence="3 4">
    <name type="scientific">Nicotiana attenuata</name>
    <name type="common">Coyote tobacco</name>
    <dbReference type="NCBI Taxonomy" id="49451"/>
    <lineage>
        <taxon>Eukaryota</taxon>
        <taxon>Viridiplantae</taxon>
        <taxon>Streptophyta</taxon>
        <taxon>Embryophyta</taxon>
        <taxon>Tracheophyta</taxon>
        <taxon>Spermatophyta</taxon>
        <taxon>Magnoliopsida</taxon>
        <taxon>eudicotyledons</taxon>
        <taxon>Gunneridae</taxon>
        <taxon>Pentapetalae</taxon>
        <taxon>asterids</taxon>
        <taxon>lamiids</taxon>
        <taxon>Solanales</taxon>
        <taxon>Solanaceae</taxon>
        <taxon>Nicotianoideae</taxon>
        <taxon>Nicotianeae</taxon>
        <taxon>Nicotiana</taxon>
    </lineage>
</organism>
<sequence>MKMITYIFALLVIQEVAIFQNSFTKKASLGIIGIMWPLQAVSATKKPAQPMPPPRPAMPPPPPPRGGTIISPLLLVPTPAPKDHHRVRPGVFPPPPPPY</sequence>